<evidence type="ECO:0000256" key="1">
    <source>
        <dbReference type="SAM" id="MobiDB-lite"/>
    </source>
</evidence>
<dbReference type="InterPro" id="IPR000084">
    <property type="entry name" value="PE-PGRS_N"/>
</dbReference>
<organism evidence="3 4">
    <name type="scientific">Mycobacterium lacus</name>
    <dbReference type="NCBI Taxonomy" id="169765"/>
    <lineage>
        <taxon>Bacteria</taxon>
        <taxon>Bacillati</taxon>
        <taxon>Actinomycetota</taxon>
        <taxon>Actinomycetes</taxon>
        <taxon>Mycobacteriales</taxon>
        <taxon>Mycobacteriaceae</taxon>
        <taxon>Mycobacterium</taxon>
    </lineage>
</organism>
<dbReference type="KEGG" id="mlj:MLAC_07170"/>
<evidence type="ECO:0000313" key="3">
    <source>
        <dbReference type="EMBL" id="BBX95423.1"/>
    </source>
</evidence>
<feature type="domain" description="PE" evidence="2">
    <location>
        <begin position="130"/>
        <end position="159"/>
    </location>
</feature>
<keyword evidence="4" id="KW-1185">Reference proteome</keyword>
<accession>A0A7I7NGI2</accession>
<dbReference type="SUPFAM" id="SSF140459">
    <property type="entry name" value="PE/PPE dimer-like"/>
    <property type="match status" value="1"/>
</dbReference>
<dbReference type="InterPro" id="IPR002989">
    <property type="entry name" value="Mycobac_pentapep"/>
</dbReference>
<dbReference type="AlphaFoldDB" id="A0A7I7NGI2"/>
<name>A0A7I7NGI2_9MYCO</name>
<evidence type="ECO:0000259" key="2">
    <source>
        <dbReference type="Pfam" id="PF00934"/>
    </source>
</evidence>
<dbReference type="InterPro" id="IPR038332">
    <property type="entry name" value="PPE_sf"/>
</dbReference>
<dbReference type="EMBL" id="AP022581">
    <property type="protein sequence ID" value="BBX95423.1"/>
    <property type="molecule type" value="Genomic_DNA"/>
</dbReference>
<protein>
    <recommendedName>
        <fullName evidence="2">PE domain-containing protein</fullName>
    </recommendedName>
</protein>
<dbReference type="Pfam" id="PF00934">
    <property type="entry name" value="PE"/>
    <property type="match status" value="1"/>
</dbReference>
<feature type="region of interest" description="Disordered" evidence="1">
    <location>
        <begin position="110"/>
        <end position="132"/>
    </location>
</feature>
<gene>
    <name evidence="3" type="ORF">MLAC_07170</name>
</gene>
<reference evidence="3 4" key="1">
    <citation type="journal article" date="2019" name="Emerg. Microbes Infect.">
        <title>Comprehensive subspecies identification of 175 nontuberculous mycobacteria species based on 7547 genomic profiles.</title>
        <authorList>
            <person name="Matsumoto Y."/>
            <person name="Kinjo T."/>
            <person name="Motooka D."/>
            <person name="Nabeya D."/>
            <person name="Jung N."/>
            <person name="Uechi K."/>
            <person name="Horii T."/>
            <person name="Iida T."/>
            <person name="Fujita J."/>
            <person name="Nakamura S."/>
        </authorList>
    </citation>
    <scope>NUCLEOTIDE SEQUENCE [LARGE SCALE GENOMIC DNA]</scope>
    <source>
        <strain evidence="3 4">JCM 15657</strain>
    </source>
</reference>
<evidence type="ECO:0000313" key="4">
    <source>
        <dbReference type="Proteomes" id="UP000466396"/>
    </source>
</evidence>
<dbReference type="RefSeq" id="WP_163745405.1">
    <property type="nucleotide sequence ID" value="NZ_JACKSI010000138.1"/>
</dbReference>
<dbReference type="Gene3D" id="1.10.287.850">
    <property type="entry name" value="HP0062-like domain"/>
    <property type="match status" value="1"/>
</dbReference>
<dbReference type="Pfam" id="PF01469">
    <property type="entry name" value="Pentapeptide_2"/>
    <property type="match status" value="1"/>
</dbReference>
<proteinExistence type="predicted"/>
<sequence length="197" mass="20474">MGYANRGSNNVGFGNTGNHNFGTGNGNSGFQNSGSMNAGSINTGDFNSGDINTGWANSGGRNTDGLNWGKANTGFDNIGIESSTHASATRATTTRASSTRRIRAPAFAVGRRWPSPGRCNRGKPHDGDSGAAQDEVSVAIASVFGSFGEEFQVVSARTARGGNWCTAANVVDRSSGCPVLCWDGDQPRPDEPCEPDH</sequence>
<dbReference type="Proteomes" id="UP000466396">
    <property type="component" value="Chromosome"/>
</dbReference>